<feature type="compositionally biased region" description="Low complexity" evidence="1">
    <location>
        <begin position="10"/>
        <end position="26"/>
    </location>
</feature>
<reference evidence="3 4" key="1">
    <citation type="submission" date="2017-01" db="EMBL/GenBank/DDBJ databases">
        <authorList>
            <person name="Mah S.A."/>
            <person name="Swanson W.J."/>
            <person name="Moy G.W."/>
            <person name="Vacquier V.D."/>
        </authorList>
    </citation>
    <scope>NUCLEOTIDE SEQUENCE [LARGE SCALE GENOMIC DNA]</scope>
    <source>
        <strain evidence="3 4">GSMNP</strain>
    </source>
</reference>
<feature type="region of interest" description="Disordered" evidence="1">
    <location>
        <begin position="1"/>
        <end position="26"/>
    </location>
</feature>
<feature type="region of interest" description="Disordered" evidence="1">
    <location>
        <begin position="68"/>
        <end position="87"/>
    </location>
</feature>
<keyword evidence="2" id="KW-1133">Transmembrane helix</keyword>
<feature type="transmembrane region" description="Helical" evidence="2">
    <location>
        <begin position="41"/>
        <end position="58"/>
    </location>
</feature>
<dbReference type="Proteomes" id="UP000187283">
    <property type="component" value="Unassembled WGS sequence"/>
</dbReference>
<keyword evidence="2" id="KW-0472">Membrane</keyword>
<dbReference type="AlphaFoldDB" id="A0A1R1XNB4"/>
<dbReference type="EMBL" id="LSSN01002440">
    <property type="protein sequence ID" value="OMJ16135.1"/>
    <property type="molecule type" value="Genomic_DNA"/>
</dbReference>
<keyword evidence="4" id="KW-1185">Reference proteome</keyword>
<comment type="caution">
    <text evidence="3">The sequence shown here is derived from an EMBL/GenBank/DDBJ whole genome shotgun (WGS) entry which is preliminary data.</text>
</comment>
<evidence type="ECO:0000313" key="4">
    <source>
        <dbReference type="Proteomes" id="UP000187283"/>
    </source>
</evidence>
<gene>
    <name evidence="3" type="ORF">AYI70_g6795</name>
</gene>
<sequence length="87" mass="9393">MAIKPASKFSKSAPVQPQQPKAPAKSSLWSAYTSIAPRRRILFGTFALCFATAGLYVSDKLEEMYPETSANSGLGLQVPKSTIEKSL</sequence>
<dbReference type="OrthoDB" id="2555959at2759"/>
<protein>
    <submittedName>
        <fullName evidence="3">Uncharacterized protein</fullName>
    </submittedName>
</protein>
<name>A0A1R1XNB4_9FUNG</name>
<organism evidence="3 4">
    <name type="scientific">Smittium culicis</name>
    <dbReference type="NCBI Taxonomy" id="133412"/>
    <lineage>
        <taxon>Eukaryota</taxon>
        <taxon>Fungi</taxon>
        <taxon>Fungi incertae sedis</taxon>
        <taxon>Zoopagomycota</taxon>
        <taxon>Kickxellomycotina</taxon>
        <taxon>Harpellomycetes</taxon>
        <taxon>Harpellales</taxon>
        <taxon>Legeriomycetaceae</taxon>
        <taxon>Smittium</taxon>
    </lineage>
</organism>
<keyword evidence="2" id="KW-0812">Transmembrane</keyword>
<evidence type="ECO:0000256" key="2">
    <source>
        <dbReference type="SAM" id="Phobius"/>
    </source>
</evidence>
<proteinExistence type="predicted"/>
<accession>A0A1R1XNB4</accession>
<evidence type="ECO:0000256" key="1">
    <source>
        <dbReference type="SAM" id="MobiDB-lite"/>
    </source>
</evidence>
<evidence type="ECO:0000313" key="3">
    <source>
        <dbReference type="EMBL" id="OMJ16135.1"/>
    </source>
</evidence>